<name>A0A1W1C298_9ZZZZ</name>
<dbReference type="Pfam" id="PF12912">
    <property type="entry name" value="N_NLPC_P60"/>
    <property type="match status" value="1"/>
</dbReference>
<dbReference type="Pfam" id="PF12913">
    <property type="entry name" value="SH3_6"/>
    <property type="match status" value="1"/>
</dbReference>
<evidence type="ECO:0000259" key="7">
    <source>
        <dbReference type="Pfam" id="PF12913"/>
    </source>
</evidence>
<evidence type="ECO:0000259" key="5">
    <source>
        <dbReference type="Pfam" id="PF00877"/>
    </source>
</evidence>
<feature type="domain" description="NLPC/P60 N-terminal" evidence="6">
    <location>
        <begin position="6"/>
        <end position="127"/>
    </location>
</feature>
<dbReference type="InterPro" id="IPR026864">
    <property type="entry name" value="SH3b2-type_SH3"/>
</dbReference>
<evidence type="ECO:0000256" key="4">
    <source>
        <dbReference type="ARBA" id="ARBA00022807"/>
    </source>
</evidence>
<dbReference type="InterPro" id="IPR027017">
    <property type="entry name" value="P60_peptidase_YkfC"/>
</dbReference>
<keyword evidence="2" id="KW-0645">Protease</keyword>
<evidence type="ECO:0000313" key="9">
    <source>
        <dbReference type="EMBL" id="SFV59837.1"/>
    </source>
</evidence>
<keyword evidence="4" id="KW-0788">Thiol protease</keyword>
<dbReference type="Pfam" id="PF12914">
    <property type="entry name" value="SH3_7"/>
    <property type="match status" value="1"/>
</dbReference>
<evidence type="ECO:0000256" key="3">
    <source>
        <dbReference type="ARBA" id="ARBA00022801"/>
    </source>
</evidence>
<evidence type="ECO:0000256" key="1">
    <source>
        <dbReference type="ARBA" id="ARBA00007074"/>
    </source>
</evidence>
<evidence type="ECO:0000259" key="8">
    <source>
        <dbReference type="Pfam" id="PF12914"/>
    </source>
</evidence>
<evidence type="ECO:0000256" key="2">
    <source>
        <dbReference type="ARBA" id="ARBA00022670"/>
    </source>
</evidence>
<dbReference type="GO" id="GO:0006508">
    <property type="term" value="P:proteolysis"/>
    <property type="evidence" value="ECO:0007669"/>
    <property type="project" value="UniProtKB-KW"/>
</dbReference>
<gene>
    <name evidence="9" type="ORF">MNB_SM-4-735</name>
</gene>
<dbReference type="AlphaFoldDB" id="A0A1W1C298"/>
<comment type="similarity">
    <text evidence="1">Belongs to the peptidase C40 family.</text>
</comment>
<reference evidence="9" key="1">
    <citation type="submission" date="2016-10" db="EMBL/GenBank/DDBJ databases">
        <authorList>
            <person name="de Groot N.N."/>
        </authorList>
    </citation>
    <scope>NUCLEOTIDE SEQUENCE</scope>
</reference>
<feature type="domain" description="SH3b2-type SH3" evidence="8">
    <location>
        <begin position="210"/>
        <end position="256"/>
    </location>
</feature>
<dbReference type="InterPro" id="IPR038765">
    <property type="entry name" value="Papain-like_cys_pep_sf"/>
</dbReference>
<feature type="domain" description="SH3b1" evidence="7">
    <location>
        <begin position="150"/>
        <end position="202"/>
    </location>
</feature>
<proteinExistence type="inferred from homology"/>
<dbReference type="Gene3D" id="3.90.1720.10">
    <property type="entry name" value="endopeptidase domain like (from Nostoc punctiforme)"/>
    <property type="match status" value="1"/>
</dbReference>
<sequence length="445" mass="51277">MKFFYLICALCLFNSCAVKETQTEEPVSVKKVKIEKYVREYIADLKTIPQDVSYYTKNLTKSSSFSQELFEKQYFRVWNLDRVSVTLEDAKWAHKTYKVGNTYGENLQLHTQSFFKNNLNNANYKQYVSINKKALTLVNVNLRAFPTNKPVLRDPKKAGEGFPFDYLQNSSIAANKPLILSHYSKDGKWAFVESSFAFGWVKSRNIVVIDEKYTKLWQHAEQIFIIEEGISIYSQTQEFLFKSRIGMMLPLVSEDKDTYTVLTLSKYKNKKPLYIQSKIDKKVAHKGILDFNSKNIDMILKEISKTNYGWGGIFGQRDCSSTLRDFYAPFGIWLPRNSSKQSKIGRLVNLEGMSVDAKRLVIKKEAIAFRTLVYKQGHIALYVGQYNNEAIIFQNVWGVKTKKDGIEGRFIIGRPIFSTLEVGKNLKAFDTNTSILFKLKSISTL</sequence>
<dbReference type="InterPro" id="IPR000064">
    <property type="entry name" value="NLP_P60_dom"/>
</dbReference>
<dbReference type="EMBL" id="FPHF01000054">
    <property type="protein sequence ID" value="SFV59837.1"/>
    <property type="molecule type" value="Genomic_DNA"/>
</dbReference>
<organism evidence="9">
    <name type="scientific">hydrothermal vent metagenome</name>
    <dbReference type="NCBI Taxonomy" id="652676"/>
    <lineage>
        <taxon>unclassified sequences</taxon>
        <taxon>metagenomes</taxon>
        <taxon>ecological metagenomes</taxon>
    </lineage>
</organism>
<dbReference type="SUPFAM" id="SSF54001">
    <property type="entry name" value="Cysteine proteinases"/>
    <property type="match status" value="1"/>
</dbReference>
<accession>A0A1W1C298</accession>
<keyword evidence="3" id="KW-0378">Hydrolase</keyword>
<dbReference type="Pfam" id="PF00877">
    <property type="entry name" value="NLPC_P60"/>
    <property type="match status" value="1"/>
</dbReference>
<dbReference type="PIRSF" id="PIRSF019015">
    <property type="entry name" value="P60_peptidase_YkfC"/>
    <property type="match status" value="1"/>
</dbReference>
<dbReference type="InterPro" id="IPR039439">
    <property type="entry name" value="SH3b1_dom"/>
</dbReference>
<evidence type="ECO:0000259" key="6">
    <source>
        <dbReference type="Pfam" id="PF12912"/>
    </source>
</evidence>
<dbReference type="InterPro" id="IPR025606">
    <property type="entry name" value="NLPC/P60_N_dom"/>
</dbReference>
<feature type="domain" description="NlpC/P60" evidence="5">
    <location>
        <begin position="306"/>
        <end position="385"/>
    </location>
</feature>
<protein>
    <submittedName>
        <fullName evidence="9">NLP/P60</fullName>
    </submittedName>
</protein>
<dbReference type="GO" id="GO:0008234">
    <property type="term" value="F:cysteine-type peptidase activity"/>
    <property type="evidence" value="ECO:0007669"/>
    <property type="project" value="UniProtKB-KW"/>
</dbReference>